<organism evidence="2 3">
    <name type="scientific">Gloeothece citriformis (strain PCC 7424)</name>
    <name type="common">Cyanothece sp. (strain PCC 7424)</name>
    <dbReference type="NCBI Taxonomy" id="65393"/>
    <lineage>
        <taxon>Bacteria</taxon>
        <taxon>Bacillati</taxon>
        <taxon>Cyanobacteriota</taxon>
        <taxon>Cyanophyceae</taxon>
        <taxon>Oscillatoriophycideae</taxon>
        <taxon>Chroococcales</taxon>
        <taxon>Aphanothecaceae</taxon>
        <taxon>Gloeothece</taxon>
        <taxon>Gloeothece citriformis</taxon>
    </lineage>
</organism>
<dbReference type="HOGENOM" id="CLU_139651_0_0_3"/>
<proteinExistence type="predicted"/>
<evidence type="ECO:0000313" key="3">
    <source>
        <dbReference type="Proteomes" id="UP000002384"/>
    </source>
</evidence>
<dbReference type="eggNOG" id="COG3170">
    <property type="taxonomic scope" value="Bacteria"/>
</dbReference>
<feature type="signal peptide" evidence="1">
    <location>
        <begin position="1"/>
        <end position="23"/>
    </location>
</feature>
<keyword evidence="1" id="KW-0732">Signal</keyword>
<gene>
    <name evidence="2" type="ordered locus">PCC7424_3079</name>
</gene>
<dbReference type="OrthoDB" id="513138at2"/>
<dbReference type="RefSeq" id="WP_015955078.1">
    <property type="nucleotide sequence ID" value="NC_011729.1"/>
</dbReference>
<reference evidence="3" key="1">
    <citation type="journal article" date="2011" name="MBio">
        <title>Novel metabolic attributes of the genus Cyanothece, comprising a group of unicellular nitrogen-fixing Cyanobacteria.</title>
        <authorList>
            <person name="Bandyopadhyay A."/>
            <person name="Elvitigala T."/>
            <person name="Welsh E."/>
            <person name="Stockel J."/>
            <person name="Liberton M."/>
            <person name="Min H."/>
            <person name="Sherman L.A."/>
            <person name="Pakrasi H.B."/>
        </authorList>
    </citation>
    <scope>NUCLEOTIDE SEQUENCE [LARGE SCALE GENOMIC DNA]</scope>
    <source>
        <strain evidence="3">PCC 7424</strain>
    </source>
</reference>
<evidence type="ECO:0000256" key="1">
    <source>
        <dbReference type="SAM" id="SignalP"/>
    </source>
</evidence>
<keyword evidence="3" id="KW-1185">Reference proteome</keyword>
<dbReference type="KEGG" id="cyc:PCC7424_3079"/>
<dbReference type="EMBL" id="CP001291">
    <property type="protein sequence ID" value="ACK71481.1"/>
    <property type="molecule type" value="Genomic_DNA"/>
</dbReference>
<dbReference type="Proteomes" id="UP000002384">
    <property type="component" value="Chromosome"/>
</dbReference>
<evidence type="ECO:0000313" key="2">
    <source>
        <dbReference type="EMBL" id="ACK71481.1"/>
    </source>
</evidence>
<feature type="chain" id="PRO_5002858478" evidence="1">
    <location>
        <begin position="24"/>
        <end position="152"/>
    </location>
</feature>
<dbReference type="AlphaFoldDB" id="B7KBC5"/>
<accession>B7KBC5</accession>
<name>B7KBC5_GLOC7</name>
<protein>
    <submittedName>
        <fullName evidence="2">Uncharacterized protein</fullName>
    </submittedName>
</protein>
<sequence length="152" mass="16856">MKHLISVTLLATLGLSFPITLVAQDPPARTYQPGFWQPVARVDLNRPMKIQLVNQTNIPLEYDFTNTFEVPPQPLKPQETVTIKEQLPIPAYLLINPSSFLETPASGANPDLTFNVAVNDDNVVRVTIITAGENDKGHSTFNLHETGAIYVY</sequence>